<dbReference type="InterPro" id="IPR052721">
    <property type="entry name" value="ET_Amicyanin"/>
</dbReference>
<comment type="subcellular location">
    <subcellularLocation>
        <location evidence="1">Periplasm</location>
    </subcellularLocation>
</comment>
<dbReference type="InterPro" id="IPR028096">
    <property type="entry name" value="EfeO_Cupredoxin"/>
</dbReference>
<feature type="domain" description="EfeO-type cupredoxin-like" evidence="2">
    <location>
        <begin position="36"/>
        <end position="120"/>
    </location>
</feature>
<comment type="caution">
    <text evidence="3">The sequence shown here is derived from an EMBL/GenBank/DDBJ whole genome shotgun (WGS) entry which is preliminary data.</text>
</comment>
<evidence type="ECO:0000259" key="2">
    <source>
        <dbReference type="Pfam" id="PF13473"/>
    </source>
</evidence>
<accession>A0ABW0Q8B7</accession>
<dbReference type="EMBL" id="JBHSMX010000008">
    <property type="protein sequence ID" value="MFC5519917.1"/>
    <property type="molecule type" value="Genomic_DNA"/>
</dbReference>
<dbReference type="InterPro" id="IPR035668">
    <property type="entry name" value="Amicyanin"/>
</dbReference>
<proteinExistence type="predicted"/>
<sequence length="121" mass="13353">MTALLEQRYGRRWTYPLVVALVCVVGLLRVDPGAIAAGKPVTHTVVIEALKYAPDTLTVKRGDMVVWINKDPFPHTVTANGVFDSHDIAASRSWKYTARTPGEFAYICKLHPTMKGALTVE</sequence>
<organism evidence="3 4">
    <name type="scientific">Polaromonas jejuensis</name>
    <dbReference type="NCBI Taxonomy" id="457502"/>
    <lineage>
        <taxon>Bacteria</taxon>
        <taxon>Pseudomonadati</taxon>
        <taxon>Pseudomonadota</taxon>
        <taxon>Betaproteobacteria</taxon>
        <taxon>Burkholderiales</taxon>
        <taxon>Comamonadaceae</taxon>
        <taxon>Polaromonas</taxon>
    </lineage>
</organism>
<evidence type="ECO:0000256" key="1">
    <source>
        <dbReference type="ARBA" id="ARBA00004418"/>
    </source>
</evidence>
<evidence type="ECO:0000313" key="3">
    <source>
        <dbReference type="EMBL" id="MFC5519917.1"/>
    </source>
</evidence>
<dbReference type="Gene3D" id="2.60.40.420">
    <property type="entry name" value="Cupredoxins - blue copper proteins"/>
    <property type="match status" value="1"/>
</dbReference>
<dbReference type="InterPro" id="IPR008972">
    <property type="entry name" value="Cupredoxin"/>
</dbReference>
<dbReference type="CDD" id="cd13921">
    <property type="entry name" value="Amicyanin"/>
    <property type="match status" value="1"/>
</dbReference>
<dbReference type="Proteomes" id="UP001596084">
    <property type="component" value="Unassembled WGS sequence"/>
</dbReference>
<reference evidence="4" key="1">
    <citation type="journal article" date="2019" name="Int. J. Syst. Evol. Microbiol.">
        <title>The Global Catalogue of Microorganisms (GCM) 10K type strain sequencing project: providing services to taxonomists for standard genome sequencing and annotation.</title>
        <authorList>
            <consortium name="The Broad Institute Genomics Platform"/>
            <consortium name="The Broad Institute Genome Sequencing Center for Infectious Disease"/>
            <person name="Wu L."/>
            <person name="Ma J."/>
        </authorList>
    </citation>
    <scope>NUCLEOTIDE SEQUENCE [LARGE SCALE GENOMIC DNA]</scope>
    <source>
        <strain evidence="4">CGMCC 4.7277</strain>
    </source>
</reference>
<name>A0ABW0Q8B7_9BURK</name>
<dbReference type="SUPFAM" id="SSF49503">
    <property type="entry name" value="Cupredoxins"/>
    <property type="match status" value="1"/>
</dbReference>
<dbReference type="PANTHER" id="PTHR36507">
    <property type="entry name" value="BLL1555 PROTEIN"/>
    <property type="match status" value="1"/>
</dbReference>
<dbReference type="PANTHER" id="PTHR36507:SF1">
    <property type="entry name" value="BLL1555 PROTEIN"/>
    <property type="match status" value="1"/>
</dbReference>
<evidence type="ECO:0000313" key="4">
    <source>
        <dbReference type="Proteomes" id="UP001596084"/>
    </source>
</evidence>
<gene>
    <name evidence="3" type="ORF">ACFPP7_03170</name>
</gene>
<protein>
    <submittedName>
        <fullName evidence="3">Cupredoxin family copper-binding protein</fullName>
    </submittedName>
</protein>
<dbReference type="Pfam" id="PF13473">
    <property type="entry name" value="Cupredoxin_1"/>
    <property type="match status" value="1"/>
</dbReference>
<dbReference type="RefSeq" id="WP_068833746.1">
    <property type="nucleotide sequence ID" value="NZ_JBHSMX010000008.1"/>
</dbReference>
<keyword evidence="4" id="KW-1185">Reference proteome</keyword>